<dbReference type="RefSeq" id="WP_312872410.1">
    <property type="nucleotide sequence ID" value="NZ_CBCSGW010000019.1"/>
</dbReference>
<comment type="caution">
    <text evidence="3">The sequence shown here is derived from an EMBL/GenBank/DDBJ whole genome shotgun (WGS) entry which is preliminary data.</text>
</comment>
<dbReference type="Proteomes" id="UP000763557">
    <property type="component" value="Unassembled WGS sequence"/>
</dbReference>
<sequence length="152" mass="15299">MKSVSRRAVLAVMTGLAVPLVPACTSEPDQPPPPDPLAALAEQARKDAAAATALAQSSPDLAAVAGEVAKARTEHAVALQAEVDRERPPTVTTSASPTSGAQTAPATKATMIEALKAAEKQAGELVPSVPRYRAGLLGSVAAGCASLREVIA</sequence>
<keyword evidence="2" id="KW-0732">Signal</keyword>
<dbReference type="EMBL" id="JAAATY010000001">
    <property type="protein sequence ID" value="NRN63655.1"/>
    <property type="molecule type" value="Genomic_DNA"/>
</dbReference>
<gene>
    <name evidence="3" type="ORF">GC106_8560</name>
</gene>
<evidence type="ECO:0000256" key="2">
    <source>
        <dbReference type="SAM" id="SignalP"/>
    </source>
</evidence>
<keyword evidence="3" id="KW-0472">Membrane</keyword>
<reference evidence="3 4" key="1">
    <citation type="submission" date="2020-01" db="EMBL/GenBank/DDBJ databases">
        <title>Kibdelosporangium persica a novel Actinomycetes from a hot desert in Iran.</title>
        <authorList>
            <person name="Safaei N."/>
            <person name="Zaburannyi N."/>
            <person name="Mueller R."/>
            <person name="Wink J."/>
        </authorList>
    </citation>
    <scope>NUCLEOTIDE SEQUENCE [LARGE SCALE GENOMIC DNA]</scope>
    <source>
        <strain evidence="3 4">4NS15</strain>
    </source>
</reference>
<accession>A0ABX2EX88</accession>
<protein>
    <submittedName>
        <fullName evidence="3">CONSERVED TRANSMEMBRANE ALANINE RICH PROTEIN</fullName>
    </submittedName>
</protein>
<keyword evidence="3" id="KW-0812">Transmembrane</keyword>
<name>A0ABX2EX88_9PSEU</name>
<evidence type="ECO:0000313" key="3">
    <source>
        <dbReference type="EMBL" id="NRN63655.1"/>
    </source>
</evidence>
<evidence type="ECO:0000256" key="1">
    <source>
        <dbReference type="SAM" id="MobiDB-lite"/>
    </source>
</evidence>
<feature type="compositionally biased region" description="Low complexity" evidence="1">
    <location>
        <begin position="89"/>
        <end position="99"/>
    </location>
</feature>
<evidence type="ECO:0000313" key="4">
    <source>
        <dbReference type="Proteomes" id="UP000763557"/>
    </source>
</evidence>
<feature type="signal peptide" evidence="2">
    <location>
        <begin position="1"/>
        <end position="23"/>
    </location>
</feature>
<organism evidence="3 4">
    <name type="scientific">Kibdelosporangium persicum</name>
    <dbReference type="NCBI Taxonomy" id="2698649"/>
    <lineage>
        <taxon>Bacteria</taxon>
        <taxon>Bacillati</taxon>
        <taxon>Actinomycetota</taxon>
        <taxon>Actinomycetes</taxon>
        <taxon>Pseudonocardiales</taxon>
        <taxon>Pseudonocardiaceae</taxon>
        <taxon>Kibdelosporangium</taxon>
    </lineage>
</organism>
<proteinExistence type="predicted"/>
<feature type="chain" id="PRO_5047386807" evidence="2">
    <location>
        <begin position="24"/>
        <end position="152"/>
    </location>
</feature>
<keyword evidence="4" id="KW-1185">Reference proteome</keyword>
<feature type="region of interest" description="Disordered" evidence="1">
    <location>
        <begin position="77"/>
        <end position="106"/>
    </location>
</feature>